<feature type="domain" description="DUF7507" evidence="3">
    <location>
        <begin position="531"/>
        <end position="634"/>
    </location>
</feature>
<organism evidence="4 5">
    <name type="scientific">Streptomyces smaragdinus</name>
    <dbReference type="NCBI Taxonomy" id="2585196"/>
    <lineage>
        <taxon>Bacteria</taxon>
        <taxon>Bacillati</taxon>
        <taxon>Actinomycetota</taxon>
        <taxon>Actinomycetes</taxon>
        <taxon>Kitasatosporales</taxon>
        <taxon>Streptomycetaceae</taxon>
        <taxon>Streptomyces</taxon>
    </lineage>
</organism>
<feature type="domain" description="DUF7507" evidence="3">
    <location>
        <begin position="1116"/>
        <end position="1213"/>
    </location>
</feature>
<feature type="signal peptide" evidence="2">
    <location>
        <begin position="1"/>
        <end position="36"/>
    </location>
</feature>
<evidence type="ECO:0000313" key="4">
    <source>
        <dbReference type="EMBL" id="MQY14224.1"/>
    </source>
</evidence>
<dbReference type="Gene3D" id="2.60.40.10">
    <property type="entry name" value="Immunoglobulins"/>
    <property type="match status" value="3"/>
</dbReference>
<evidence type="ECO:0000256" key="1">
    <source>
        <dbReference type="SAM" id="MobiDB-lite"/>
    </source>
</evidence>
<dbReference type="Pfam" id="PF24346">
    <property type="entry name" value="DUF7507"/>
    <property type="match status" value="7"/>
</dbReference>
<gene>
    <name evidence="4" type="ORF">SRB5_43860</name>
</gene>
<dbReference type="InterPro" id="IPR055354">
    <property type="entry name" value="DUF7507"/>
</dbReference>
<dbReference type="Proteomes" id="UP000466345">
    <property type="component" value="Unassembled WGS sequence"/>
</dbReference>
<accession>A0A7K0CN81</accession>
<comment type="caution">
    <text evidence="4">The sequence shown here is derived from an EMBL/GenBank/DDBJ whole genome shotgun (WGS) entry which is preliminary data.</text>
</comment>
<name>A0A7K0CN81_9ACTN</name>
<feature type="domain" description="DUF7507" evidence="3">
    <location>
        <begin position="765"/>
        <end position="871"/>
    </location>
</feature>
<feature type="domain" description="DUF7507" evidence="3">
    <location>
        <begin position="646"/>
        <end position="752"/>
    </location>
</feature>
<feature type="chain" id="PRO_5029646659" description="DUF7507 domain-containing protein" evidence="2">
    <location>
        <begin position="37"/>
        <end position="1239"/>
    </location>
</feature>
<dbReference type="PANTHER" id="PTHR34819:SF3">
    <property type="entry name" value="CELL SURFACE PROTEIN"/>
    <property type="match status" value="1"/>
</dbReference>
<dbReference type="PANTHER" id="PTHR34819">
    <property type="entry name" value="LARGE CYSTEINE-RICH PERIPLASMIC PROTEIN OMCB"/>
    <property type="match status" value="1"/>
</dbReference>
<dbReference type="NCBIfam" id="TIGR01451">
    <property type="entry name" value="B_ant_repeat"/>
    <property type="match status" value="4"/>
</dbReference>
<protein>
    <recommendedName>
        <fullName evidence="3">DUF7507 domain-containing protein</fullName>
    </recommendedName>
</protein>
<dbReference type="InterPro" id="IPR051172">
    <property type="entry name" value="Chlamydia_OmcB"/>
</dbReference>
<sequence>MMPTTRRRRARGPGRWARLWAVLLSTVIALPLVAMAASPAAAQEPWWCPTSGDQGTGYYFEAGEPGYGPATIFEVNSNDGSMYPVGSSQDPVDAVGYNPHDGFFYGVVNGSSDIVRIDRYGNFSYMGGVPFQRAIAGDVDEFGHYWVLSSDGQWAEFDLTTGYAYQVRSGYTPPPPNGRLPGDWTYMRSGPYGPGLYGVSDPYGGGNAHLVYFNTQAPGSFQDLGPVSNLPYLPFPPDPIDHRATYTDGYYLYTHSYSNGITYRIDVFGNYATELPNGAGPRVVGDGAQCGVGGGWIGKGTLNLVKKVEGRNLPDDQFRLNVWSPNTGNVGELVTSGGESHFETGPMPIHGGQDYVIDEWMDGTWQWPQDAGYDTRADCFDPFGNPVNVWGGTGNWTVQIPPMDGDFTCVVTNTAVGADAIDLTKTPDPPVVHRAGDTVDYEFTVRNDGQTALHDIRVEDPLSGTPVPCPVPDGGLLPGQTTTCGFPYTVTAEDVARGYITNNATAIGTSNRDGGEVRDDADARVEVEVQSPALSLDKTANPTTVAAAGEEVTYSYRVVNEGNTVLENVHIDETYFSGTGGKTGIECDDVTLQPAQATTCRSTYTVSQEDIDRGVAIVNAASAVANDPDGTEVRHDDTETVDVTQTPSLDLAKSVEPTTVSNAGEEVRYTFDFVNSGNTTLYDVELVEDDFTGAGAPGPLECEPGWDGTLAPGARMRCTATYVTRQEDIDRGGFDNAAHLTSRTADGDPVDSGSAEAHVDAERRPGVSLEKWADPSDREYFHEGQEITYTYVIRNTGNTSLTGVGVVETEFTGSGGPPQINCPEQTGPLPPNGTVTCYATYTLTQADIDRNEVRNTAHAVGTGPGGQGLESEDAQVILTGEYASGLSLRKSVEPATVNAVGDEVTYSFEVTNTGETTLTGLRILENRFTGSDGPLQIECPAAPLPHGESATCTATYRVTQADLDAGGVFNTATAVADRPDGEDVGSEPDDAELGVTTNASLTLAKTAEPAEVTEAGQEVVYRYTLTNTGNVTLHAPSVTDTEFSGSGEPPRVTCPAETLPPSEEMTCTGRYIVTEADLAAGKITNTAVGAANNGERVTSPPDDATVTTRPAAEDGLALVKKGKHSKPKGRHGRGVIRWKFTVTNTGGTTLTNVVVNDPVAGEVRCPKQTLEPGESMTCEAGPYKVTEDDVRLGHVKNTAVATGRNPAGDEVTSPDATTVVEVPVCDKEHPCKDKERAVV</sequence>
<dbReference type="GO" id="GO:0005975">
    <property type="term" value="P:carbohydrate metabolic process"/>
    <property type="evidence" value="ECO:0007669"/>
    <property type="project" value="UniProtKB-ARBA"/>
</dbReference>
<feature type="region of interest" description="Disordered" evidence="1">
    <location>
        <begin position="738"/>
        <end position="762"/>
    </location>
</feature>
<evidence type="ECO:0000313" key="5">
    <source>
        <dbReference type="Proteomes" id="UP000466345"/>
    </source>
</evidence>
<evidence type="ECO:0000256" key="2">
    <source>
        <dbReference type="SAM" id="SignalP"/>
    </source>
</evidence>
<evidence type="ECO:0000259" key="3">
    <source>
        <dbReference type="Pfam" id="PF24346"/>
    </source>
</evidence>
<feature type="domain" description="DUF7507" evidence="3">
    <location>
        <begin position="420"/>
        <end position="517"/>
    </location>
</feature>
<keyword evidence="5" id="KW-1185">Reference proteome</keyword>
<feature type="domain" description="DUF7507" evidence="3">
    <location>
        <begin position="999"/>
        <end position="1099"/>
    </location>
</feature>
<dbReference type="EMBL" id="WEGJ01000019">
    <property type="protein sequence ID" value="MQY14224.1"/>
    <property type="molecule type" value="Genomic_DNA"/>
</dbReference>
<reference evidence="4 5" key="1">
    <citation type="submission" date="2019-10" db="EMBL/GenBank/DDBJ databases">
        <title>Streptomyces smaragdinus sp. nov. and Streptomyces fabii sp. nov., isolated from the gut of fungus growing-termite Macrotermes natalensis.</title>
        <authorList>
            <person name="Schwitalla J."/>
            <person name="Benndorf R."/>
            <person name="Martin K."/>
            <person name="De Beer W."/>
            <person name="Kaster A.-K."/>
            <person name="Vollmers J."/>
            <person name="Poulsen M."/>
            <person name="Beemelmanns C."/>
        </authorList>
    </citation>
    <scope>NUCLEOTIDE SEQUENCE [LARGE SCALE GENOMIC DNA]</scope>
    <source>
        <strain evidence="4 5">RB5</strain>
    </source>
</reference>
<feature type="region of interest" description="Disordered" evidence="1">
    <location>
        <begin position="1036"/>
        <end position="1060"/>
    </location>
</feature>
<feature type="domain" description="DUF7507" evidence="3">
    <location>
        <begin position="885"/>
        <end position="986"/>
    </location>
</feature>
<dbReference type="AlphaFoldDB" id="A0A7K0CN81"/>
<dbReference type="InterPro" id="IPR013783">
    <property type="entry name" value="Ig-like_fold"/>
</dbReference>
<dbReference type="InterPro" id="IPR047589">
    <property type="entry name" value="DUF11_rpt"/>
</dbReference>
<proteinExistence type="predicted"/>
<keyword evidence="2" id="KW-0732">Signal</keyword>